<protein>
    <recommendedName>
        <fullName evidence="2">DUF6570 domain-containing protein</fullName>
    </recommendedName>
</protein>
<sequence>MGQTTSSPPPESDSSMSTTSPSLPSSSSCPHDDPDYALPVVPSDKLSDDAANLAQIARTHGISVSKRPIVNKLSALLMTTNSLAHKQQNFRQQTPGVVDGSLLRIKFSPNTGHALCVDRKSFLFDLMPIVQARSTQITYLFSEKDNNVCGDLATSQIFVKGNIAILPQDTLQAQQYLPPSPEDIEQSVTVLSVGTDMAVNCETIFSKQKVKIVLEFLLAHNPWYRSSGNDNNQLPSAVTLNFVPPQNDGNSAMSGYNLQDPCICSATFNLEDDKVFEKEFQLFVKELTITYNWHEHTDTCWKHLKAGEPMHIDGFTCLLSEINPSTQSNLLRHLHPCINNFNDVVIFMDLVKPLSELWPLWSNGAVEYRGQSNGVQGARWGIGLAHALGPSMYLGP</sequence>
<dbReference type="Pfam" id="PF20209">
    <property type="entry name" value="DUF6570"/>
    <property type="match status" value="1"/>
</dbReference>
<dbReference type="Proteomes" id="UP000008063">
    <property type="component" value="Unassembled WGS sequence"/>
</dbReference>
<dbReference type="InterPro" id="IPR046700">
    <property type="entry name" value="DUF6570"/>
</dbReference>
<keyword evidence="4" id="KW-1185">Reference proteome</keyword>
<dbReference type="AlphaFoldDB" id="F8PLM3"/>
<proteinExistence type="predicted"/>
<evidence type="ECO:0000259" key="2">
    <source>
        <dbReference type="Pfam" id="PF20209"/>
    </source>
</evidence>
<gene>
    <name evidence="3" type="ORF">SERLA73DRAFT_150231</name>
</gene>
<evidence type="ECO:0000313" key="3">
    <source>
        <dbReference type="EMBL" id="EGO02505.1"/>
    </source>
</evidence>
<dbReference type="OrthoDB" id="432234at2759"/>
<organism evidence="4">
    <name type="scientific">Serpula lacrymans var. lacrymans (strain S7.3)</name>
    <name type="common">Dry rot fungus</name>
    <dbReference type="NCBI Taxonomy" id="936435"/>
    <lineage>
        <taxon>Eukaryota</taxon>
        <taxon>Fungi</taxon>
        <taxon>Dikarya</taxon>
        <taxon>Basidiomycota</taxon>
        <taxon>Agaricomycotina</taxon>
        <taxon>Agaricomycetes</taxon>
        <taxon>Agaricomycetidae</taxon>
        <taxon>Boletales</taxon>
        <taxon>Coniophorineae</taxon>
        <taxon>Serpulaceae</taxon>
        <taxon>Serpula</taxon>
    </lineage>
</organism>
<dbReference type="EMBL" id="GL945476">
    <property type="protein sequence ID" value="EGO02505.1"/>
    <property type="molecule type" value="Genomic_DNA"/>
</dbReference>
<feature type="region of interest" description="Disordered" evidence="1">
    <location>
        <begin position="1"/>
        <end position="37"/>
    </location>
</feature>
<reference evidence="4" key="1">
    <citation type="journal article" date="2011" name="Science">
        <title>The plant cell wall-decomposing machinery underlies the functional diversity of forest fungi.</title>
        <authorList>
            <person name="Eastwood D.C."/>
            <person name="Floudas D."/>
            <person name="Binder M."/>
            <person name="Majcherczyk A."/>
            <person name="Schneider P."/>
            <person name="Aerts A."/>
            <person name="Asiegbu F.O."/>
            <person name="Baker S.E."/>
            <person name="Barry K."/>
            <person name="Bendiksby M."/>
            <person name="Blumentritt M."/>
            <person name="Coutinho P.M."/>
            <person name="Cullen D."/>
            <person name="de Vries R.P."/>
            <person name="Gathman A."/>
            <person name="Goodell B."/>
            <person name="Henrissat B."/>
            <person name="Ihrmark K."/>
            <person name="Kauserud H."/>
            <person name="Kohler A."/>
            <person name="LaButti K."/>
            <person name="Lapidus A."/>
            <person name="Lavin J.L."/>
            <person name="Lee Y.-H."/>
            <person name="Lindquist E."/>
            <person name="Lilly W."/>
            <person name="Lucas S."/>
            <person name="Morin E."/>
            <person name="Murat C."/>
            <person name="Oguiza J.A."/>
            <person name="Park J."/>
            <person name="Pisabarro A.G."/>
            <person name="Riley R."/>
            <person name="Rosling A."/>
            <person name="Salamov A."/>
            <person name="Schmidt O."/>
            <person name="Schmutz J."/>
            <person name="Skrede I."/>
            <person name="Stenlid J."/>
            <person name="Wiebenga A."/>
            <person name="Xie X."/>
            <person name="Kuees U."/>
            <person name="Hibbett D.S."/>
            <person name="Hoffmeister D."/>
            <person name="Hoegberg N."/>
            <person name="Martin F."/>
            <person name="Grigoriev I.V."/>
            <person name="Watkinson S.C."/>
        </authorList>
    </citation>
    <scope>NUCLEOTIDE SEQUENCE [LARGE SCALE GENOMIC DNA]</scope>
    <source>
        <strain evidence="4">strain S7.3</strain>
    </source>
</reference>
<dbReference type="HOGENOM" id="CLU_696693_0_0_1"/>
<name>F8PLM3_SERL3</name>
<dbReference type="STRING" id="936435.F8PLM3"/>
<feature type="compositionally biased region" description="Low complexity" evidence="1">
    <location>
        <begin position="1"/>
        <end position="29"/>
    </location>
</feature>
<accession>F8PLM3</accession>
<evidence type="ECO:0000313" key="4">
    <source>
        <dbReference type="Proteomes" id="UP000008063"/>
    </source>
</evidence>
<feature type="domain" description="DUF6570" evidence="2">
    <location>
        <begin position="127"/>
        <end position="227"/>
    </location>
</feature>
<dbReference type="InParanoid" id="F8PLM3"/>
<evidence type="ECO:0000256" key="1">
    <source>
        <dbReference type="SAM" id="MobiDB-lite"/>
    </source>
</evidence>